<feature type="region of interest" description="Disordered" evidence="2">
    <location>
        <begin position="71"/>
        <end position="90"/>
    </location>
</feature>
<dbReference type="EMBL" id="JAVRBK010000008">
    <property type="protein sequence ID" value="KAK5640180.1"/>
    <property type="molecule type" value="Genomic_DNA"/>
</dbReference>
<dbReference type="AlphaFoldDB" id="A0AAN7V025"/>
<feature type="region of interest" description="Disordered" evidence="2">
    <location>
        <begin position="46"/>
        <end position="66"/>
    </location>
</feature>
<proteinExistence type="predicted"/>
<gene>
    <name evidence="4" type="ORF">RI129_010991</name>
</gene>
<feature type="domain" description="DUF4806" evidence="3">
    <location>
        <begin position="150"/>
        <end position="231"/>
    </location>
</feature>
<evidence type="ECO:0000256" key="1">
    <source>
        <dbReference type="SAM" id="Coils"/>
    </source>
</evidence>
<dbReference type="PANTHER" id="PTHR34153">
    <property type="entry name" value="SI:CH211-262H13.3-RELATED-RELATED"/>
    <property type="match status" value="1"/>
</dbReference>
<keyword evidence="1" id="KW-0175">Coiled coil</keyword>
<evidence type="ECO:0000313" key="4">
    <source>
        <dbReference type="EMBL" id="KAK5640180.1"/>
    </source>
</evidence>
<organism evidence="4 5">
    <name type="scientific">Pyrocoelia pectoralis</name>
    <dbReference type="NCBI Taxonomy" id="417401"/>
    <lineage>
        <taxon>Eukaryota</taxon>
        <taxon>Metazoa</taxon>
        <taxon>Ecdysozoa</taxon>
        <taxon>Arthropoda</taxon>
        <taxon>Hexapoda</taxon>
        <taxon>Insecta</taxon>
        <taxon>Pterygota</taxon>
        <taxon>Neoptera</taxon>
        <taxon>Endopterygota</taxon>
        <taxon>Coleoptera</taxon>
        <taxon>Polyphaga</taxon>
        <taxon>Elateriformia</taxon>
        <taxon>Elateroidea</taxon>
        <taxon>Lampyridae</taxon>
        <taxon>Lampyrinae</taxon>
        <taxon>Pyrocoelia</taxon>
    </lineage>
</organism>
<dbReference type="PANTHER" id="PTHR34153:SF2">
    <property type="entry name" value="SI:CH211-262H13.3-RELATED"/>
    <property type="match status" value="1"/>
</dbReference>
<sequence length="268" mass="30801">MYPILAWCEPLRKCEPLNTCWPTHNVKVFRNATFDDYMKARNKAKLAEETSDLDTGDENEPNFSKRKRVQRVLSSSEHSSNESQLPLPPNIKKFSKTINKNLKSLMQQNHILRNLMADTLSEVKEIKNLLLVERSQVRQHKKGKTFFNSPGINFPINSDEELQLLENLLENEEVLENAAGELSELGGSCVYDFIKRTLTLILTNDQALKYSWLGRKGKRIFKDLNLSKLLIQSVEKSGLAKTQKDSEIALQSWLRRASDRKATLLKKI</sequence>
<accession>A0AAN7V025</accession>
<comment type="caution">
    <text evidence="4">The sequence shown here is derived from an EMBL/GenBank/DDBJ whole genome shotgun (WGS) entry which is preliminary data.</text>
</comment>
<feature type="coiled-coil region" evidence="1">
    <location>
        <begin position="158"/>
        <end position="185"/>
    </location>
</feature>
<dbReference type="Proteomes" id="UP001329430">
    <property type="component" value="Chromosome 8"/>
</dbReference>
<feature type="compositionally biased region" description="Acidic residues" evidence="2">
    <location>
        <begin position="49"/>
        <end position="60"/>
    </location>
</feature>
<dbReference type="InterPro" id="IPR032071">
    <property type="entry name" value="DUF4806"/>
</dbReference>
<feature type="compositionally biased region" description="Low complexity" evidence="2">
    <location>
        <begin position="74"/>
        <end position="83"/>
    </location>
</feature>
<reference evidence="4 5" key="1">
    <citation type="journal article" date="2024" name="Insects">
        <title>An Improved Chromosome-Level Genome Assembly of the Firefly Pyrocoelia pectoralis.</title>
        <authorList>
            <person name="Fu X."/>
            <person name="Meyer-Rochow V.B."/>
            <person name="Ballantyne L."/>
            <person name="Zhu X."/>
        </authorList>
    </citation>
    <scope>NUCLEOTIDE SEQUENCE [LARGE SCALE GENOMIC DNA]</scope>
    <source>
        <strain evidence="4">XCY_ONT2</strain>
    </source>
</reference>
<dbReference type="Pfam" id="PF16064">
    <property type="entry name" value="DUF4806"/>
    <property type="match status" value="1"/>
</dbReference>
<keyword evidence="5" id="KW-1185">Reference proteome</keyword>
<evidence type="ECO:0000256" key="2">
    <source>
        <dbReference type="SAM" id="MobiDB-lite"/>
    </source>
</evidence>
<name>A0AAN7V025_9COLE</name>
<evidence type="ECO:0000259" key="3">
    <source>
        <dbReference type="Pfam" id="PF16064"/>
    </source>
</evidence>
<protein>
    <recommendedName>
        <fullName evidence="3">DUF4806 domain-containing protein</fullName>
    </recommendedName>
</protein>
<evidence type="ECO:0000313" key="5">
    <source>
        <dbReference type="Proteomes" id="UP001329430"/>
    </source>
</evidence>